<evidence type="ECO:0000313" key="2">
    <source>
        <dbReference type="EMBL" id="SVA00251.1"/>
    </source>
</evidence>
<dbReference type="Gene3D" id="3.40.30.10">
    <property type="entry name" value="Glutaredoxin"/>
    <property type="match status" value="1"/>
</dbReference>
<evidence type="ECO:0000259" key="1">
    <source>
        <dbReference type="Pfam" id="PF00578"/>
    </source>
</evidence>
<name>A0A381SAD1_9ZZZZ</name>
<accession>A0A381SAD1</accession>
<dbReference type="EMBL" id="UINC01002782">
    <property type="protein sequence ID" value="SVA00251.1"/>
    <property type="molecule type" value="Genomic_DNA"/>
</dbReference>
<dbReference type="GO" id="GO:0016491">
    <property type="term" value="F:oxidoreductase activity"/>
    <property type="evidence" value="ECO:0007669"/>
    <property type="project" value="InterPro"/>
</dbReference>
<protein>
    <recommendedName>
        <fullName evidence="1">Alkyl hydroperoxide reductase subunit C/ Thiol specific antioxidant domain-containing protein</fullName>
    </recommendedName>
</protein>
<feature type="domain" description="Alkyl hydroperoxide reductase subunit C/ Thiol specific antioxidant" evidence="1">
    <location>
        <begin position="4"/>
        <end position="47"/>
    </location>
</feature>
<dbReference type="InterPro" id="IPR000866">
    <property type="entry name" value="AhpC/TSA"/>
</dbReference>
<dbReference type="AlphaFoldDB" id="A0A381SAD1"/>
<dbReference type="SUPFAM" id="SSF52833">
    <property type="entry name" value="Thioredoxin-like"/>
    <property type="match status" value="1"/>
</dbReference>
<organism evidence="2">
    <name type="scientific">marine metagenome</name>
    <dbReference type="NCBI Taxonomy" id="408172"/>
    <lineage>
        <taxon>unclassified sequences</taxon>
        <taxon>metagenomes</taxon>
        <taxon>ecological metagenomes</taxon>
    </lineage>
</organism>
<gene>
    <name evidence="2" type="ORF">METZ01_LOCUS53105</name>
</gene>
<dbReference type="GO" id="GO:0016209">
    <property type="term" value="F:antioxidant activity"/>
    <property type="evidence" value="ECO:0007669"/>
    <property type="project" value="InterPro"/>
</dbReference>
<dbReference type="InterPro" id="IPR036249">
    <property type="entry name" value="Thioredoxin-like_sf"/>
</dbReference>
<dbReference type="Pfam" id="PF00578">
    <property type="entry name" value="AhpC-TSA"/>
    <property type="match status" value="1"/>
</dbReference>
<proteinExistence type="predicted"/>
<sequence length="70" mass="7869">MGGLPYPELSDFHPKGKASKAYDLYNEERGASKRAVIIIDKEGVIRFREEYEPGTLPNPVDIFGVMEGLR</sequence>
<reference evidence="2" key="1">
    <citation type="submission" date="2018-05" db="EMBL/GenBank/DDBJ databases">
        <authorList>
            <person name="Lanie J.A."/>
            <person name="Ng W.-L."/>
            <person name="Kazmierczak K.M."/>
            <person name="Andrzejewski T.M."/>
            <person name="Davidsen T.M."/>
            <person name="Wayne K.J."/>
            <person name="Tettelin H."/>
            <person name="Glass J.I."/>
            <person name="Rusch D."/>
            <person name="Podicherti R."/>
            <person name="Tsui H.-C.T."/>
            <person name="Winkler M.E."/>
        </authorList>
    </citation>
    <scope>NUCLEOTIDE SEQUENCE</scope>
</reference>